<evidence type="ECO:0000256" key="7">
    <source>
        <dbReference type="PROSITE-ProRule" id="PRU00176"/>
    </source>
</evidence>
<gene>
    <name evidence="9" type="ORF">QYE76_017490</name>
</gene>
<evidence type="ECO:0000256" key="3">
    <source>
        <dbReference type="ARBA" id="ARBA00013194"/>
    </source>
</evidence>
<reference evidence="9" key="1">
    <citation type="submission" date="2023-07" db="EMBL/GenBank/DDBJ databases">
        <title>A chromosome-level genome assembly of Lolium multiflorum.</title>
        <authorList>
            <person name="Chen Y."/>
            <person name="Copetti D."/>
            <person name="Kolliker R."/>
            <person name="Studer B."/>
        </authorList>
    </citation>
    <scope>NUCLEOTIDE SEQUENCE</scope>
    <source>
        <strain evidence="9">02402/16</strain>
        <tissue evidence="9">Leaf</tissue>
    </source>
</reference>
<dbReference type="GO" id="GO:0003755">
    <property type="term" value="F:peptidyl-prolyl cis-trans isomerase activity"/>
    <property type="evidence" value="ECO:0007669"/>
    <property type="project" value="UniProtKB-KW"/>
</dbReference>
<dbReference type="GO" id="GO:0003723">
    <property type="term" value="F:RNA binding"/>
    <property type="evidence" value="ECO:0007669"/>
    <property type="project" value="UniProtKB-UniRule"/>
</dbReference>
<dbReference type="PROSITE" id="PS50102">
    <property type="entry name" value="RRM"/>
    <property type="match status" value="1"/>
</dbReference>
<keyword evidence="10" id="KW-1185">Reference proteome</keyword>
<keyword evidence="4" id="KW-0697">Rotamase</keyword>
<comment type="subcellular location">
    <subcellularLocation>
        <location evidence="2">Nucleus</location>
    </subcellularLocation>
</comment>
<dbReference type="PANTHER" id="PTHR45843:SF1">
    <property type="entry name" value="PEPTIDYL-PROLYL CIS-TRANS ISOMERASE-LIKE 4"/>
    <property type="match status" value="1"/>
</dbReference>
<evidence type="ECO:0000256" key="5">
    <source>
        <dbReference type="ARBA" id="ARBA00023235"/>
    </source>
</evidence>
<dbReference type="InterPro" id="IPR012677">
    <property type="entry name" value="Nucleotide-bd_a/b_plait_sf"/>
</dbReference>
<keyword evidence="6" id="KW-0539">Nucleus</keyword>
<name>A0AAD8QJZ1_LOLMU</name>
<accession>A0AAD8QJZ1</accession>
<evidence type="ECO:0000256" key="1">
    <source>
        <dbReference type="ARBA" id="ARBA00000971"/>
    </source>
</evidence>
<dbReference type="GO" id="GO:0005634">
    <property type="term" value="C:nucleus"/>
    <property type="evidence" value="ECO:0007669"/>
    <property type="project" value="UniProtKB-SubCell"/>
</dbReference>
<keyword evidence="5" id="KW-0413">Isomerase</keyword>
<dbReference type="InterPro" id="IPR035979">
    <property type="entry name" value="RBD_domain_sf"/>
</dbReference>
<dbReference type="InterPro" id="IPR035542">
    <property type="entry name" value="CRIP"/>
</dbReference>
<evidence type="ECO:0000313" key="10">
    <source>
        <dbReference type="Proteomes" id="UP001231189"/>
    </source>
</evidence>
<evidence type="ECO:0000259" key="8">
    <source>
        <dbReference type="PROSITE" id="PS50102"/>
    </source>
</evidence>
<feature type="domain" description="RRM" evidence="8">
    <location>
        <begin position="42"/>
        <end position="121"/>
    </location>
</feature>
<dbReference type="PANTHER" id="PTHR45843">
    <property type="entry name" value="PEPTIDYL-PROLYL CIS-TRANS ISOMERASE-LIKE 4"/>
    <property type="match status" value="1"/>
</dbReference>
<proteinExistence type="predicted"/>
<dbReference type="EC" id="5.2.1.8" evidence="3"/>
<organism evidence="9 10">
    <name type="scientific">Lolium multiflorum</name>
    <name type="common">Italian ryegrass</name>
    <name type="synonym">Lolium perenne subsp. multiflorum</name>
    <dbReference type="NCBI Taxonomy" id="4521"/>
    <lineage>
        <taxon>Eukaryota</taxon>
        <taxon>Viridiplantae</taxon>
        <taxon>Streptophyta</taxon>
        <taxon>Embryophyta</taxon>
        <taxon>Tracheophyta</taxon>
        <taxon>Spermatophyta</taxon>
        <taxon>Magnoliopsida</taxon>
        <taxon>Liliopsida</taxon>
        <taxon>Poales</taxon>
        <taxon>Poaceae</taxon>
        <taxon>BOP clade</taxon>
        <taxon>Pooideae</taxon>
        <taxon>Poodae</taxon>
        <taxon>Poeae</taxon>
        <taxon>Poeae Chloroplast Group 2 (Poeae type)</taxon>
        <taxon>Loliodinae</taxon>
        <taxon>Loliinae</taxon>
        <taxon>Lolium</taxon>
    </lineage>
</organism>
<comment type="caution">
    <text evidence="9">The sequence shown here is derived from an EMBL/GenBank/DDBJ whole genome shotgun (WGS) entry which is preliminary data.</text>
</comment>
<evidence type="ECO:0000256" key="4">
    <source>
        <dbReference type="ARBA" id="ARBA00023110"/>
    </source>
</evidence>
<dbReference type="SUPFAM" id="SSF54928">
    <property type="entry name" value="RNA-binding domain, RBD"/>
    <property type="match status" value="1"/>
</dbReference>
<dbReference type="EMBL" id="JAUUTY010000202">
    <property type="protein sequence ID" value="KAK1602697.1"/>
    <property type="molecule type" value="Genomic_DNA"/>
</dbReference>
<dbReference type="Gene3D" id="3.30.70.330">
    <property type="match status" value="1"/>
</dbReference>
<dbReference type="AlphaFoldDB" id="A0AAD8QJZ1"/>
<evidence type="ECO:0000256" key="2">
    <source>
        <dbReference type="ARBA" id="ARBA00004123"/>
    </source>
</evidence>
<dbReference type="Proteomes" id="UP001231189">
    <property type="component" value="Unassembled WGS sequence"/>
</dbReference>
<keyword evidence="7" id="KW-0694">RNA-binding</keyword>
<evidence type="ECO:0000313" key="9">
    <source>
        <dbReference type="EMBL" id="KAK1602697.1"/>
    </source>
</evidence>
<protein>
    <recommendedName>
        <fullName evidence="3">peptidylprolyl isomerase</fullName>
        <ecNumber evidence="3">5.2.1.8</ecNumber>
    </recommendedName>
</protein>
<evidence type="ECO:0000256" key="6">
    <source>
        <dbReference type="ARBA" id="ARBA00023242"/>
    </source>
</evidence>
<sequence>MCRIKHTFILDHPCQLAELISENSQLGKPHGEVVRVMTGPPPTTWLKTFPMLRSNHQTMSYLFVNSTRRHRAEIIRDFKTGDRLCYAFIEFEAKEACKHTYFKMDNCLIDDRRIHVEFSQSVSKLWGQFSRSKQNANEDGCFKSGAPNHIA</sequence>
<dbReference type="InterPro" id="IPR000504">
    <property type="entry name" value="RRM_dom"/>
</dbReference>
<comment type="catalytic activity">
    <reaction evidence="1">
        <text>[protein]-peptidylproline (omega=180) = [protein]-peptidylproline (omega=0)</text>
        <dbReference type="Rhea" id="RHEA:16237"/>
        <dbReference type="Rhea" id="RHEA-COMP:10747"/>
        <dbReference type="Rhea" id="RHEA-COMP:10748"/>
        <dbReference type="ChEBI" id="CHEBI:83833"/>
        <dbReference type="ChEBI" id="CHEBI:83834"/>
        <dbReference type="EC" id="5.2.1.8"/>
    </reaction>
</comment>